<name>A0A0A9AZT6_ARUDO</name>
<organism evidence="1">
    <name type="scientific">Arundo donax</name>
    <name type="common">Giant reed</name>
    <name type="synonym">Donax arundinaceus</name>
    <dbReference type="NCBI Taxonomy" id="35708"/>
    <lineage>
        <taxon>Eukaryota</taxon>
        <taxon>Viridiplantae</taxon>
        <taxon>Streptophyta</taxon>
        <taxon>Embryophyta</taxon>
        <taxon>Tracheophyta</taxon>
        <taxon>Spermatophyta</taxon>
        <taxon>Magnoliopsida</taxon>
        <taxon>Liliopsida</taxon>
        <taxon>Poales</taxon>
        <taxon>Poaceae</taxon>
        <taxon>PACMAD clade</taxon>
        <taxon>Arundinoideae</taxon>
        <taxon>Arundineae</taxon>
        <taxon>Arundo</taxon>
    </lineage>
</organism>
<sequence>MTRMCSVEIQNDEQIKNTPDTKYAAKY</sequence>
<reference evidence="1" key="2">
    <citation type="journal article" date="2015" name="Data Brief">
        <title>Shoot transcriptome of the giant reed, Arundo donax.</title>
        <authorList>
            <person name="Barrero R.A."/>
            <person name="Guerrero F.D."/>
            <person name="Moolhuijzen P."/>
            <person name="Goolsby J.A."/>
            <person name="Tidwell J."/>
            <person name="Bellgard S.E."/>
            <person name="Bellgard M.I."/>
        </authorList>
    </citation>
    <scope>NUCLEOTIDE SEQUENCE</scope>
    <source>
        <tissue evidence="1">Shoot tissue taken approximately 20 cm above the soil surface</tissue>
    </source>
</reference>
<reference evidence="1" key="1">
    <citation type="submission" date="2014-09" db="EMBL/GenBank/DDBJ databases">
        <authorList>
            <person name="Magalhaes I.L.F."/>
            <person name="Oliveira U."/>
            <person name="Santos F.R."/>
            <person name="Vidigal T.H.D.A."/>
            <person name="Brescovit A.D."/>
            <person name="Santos A.J."/>
        </authorList>
    </citation>
    <scope>NUCLEOTIDE SEQUENCE</scope>
    <source>
        <tissue evidence="1">Shoot tissue taken approximately 20 cm above the soil surface</tissue>
    </source>
</reference>
<proteinExistence type="predicted"/>
<dbReference type="AlphaFoldDB" id="A0A0A9AZT6"/>
<dbReference type="EMBL" id="GBRH01242482">
    <property type="protein sequence ID" value="JAD55413.1"/>
    <property type="molecule type" value="Transcribed_RNA"/>
</dbReference>
<evidence type="ECO:0000313" key="1">
    <source>
        <dbReference type="EMBL" id="JAD55413.1"/>
    </source>
</evidence>
<protein>
    <submittedName>
        <fullName evidence="1">Uncharacterized protein</fullName>
    </submittedName>
</protein>
<accession>A0A0A9AZT6</accession>